<evidence type="ECO:0000256" key="1">
    <source>
        <dbReference type="SAM" id="MobiDB-lite"/>
    </source>
</evidence>
<keyword evidence="3" id="KW-1185">Reference proteome</keyword>
<evidence type="ECO:0000313" key="3">
    <source>
        <dbReference type="Proteomes" id="UP000226031"/>
    </source>
</evidence>
<reference evidence="2 3" key="1">
    <citation type="submission" date="2017-10" db="EMBL/GenBank/DDBJ databases">
        <title>Comparative genomics in systemic dimorphic fungi from Ajellomycetaceae.</title>
        <authorList>
            <person name="Munoz J.F."/>
            <person name="Mcewen J.G."/>
            <person name="Clay O.K."/>
            <person name="Cuomo C.A."/>
        </authorList>
    </citation>
    <scope>NUCLEOTIDE SEQUENCE [LARGE SCALE GENOMIC DNA]</scope>
    <source>
        <strain evidence="2 3">UAMH4076</strain>
    </source>
</reference>
<sequence>MATSELRFLRNLKPGIPLFLRINKPGGSWRRLEGISEPYFSKDVGNRVDEEFGKHKEQIENKYGRAIGKAIIEEGFHTSKNDAHSHASISYEDVASNHLSTRHVTEQRTEQQAMSDNN</sequence>
<proteinExistence type="predicted"/>
<dbReference type="EMBL" id="PDND01000144">
    <property type="protein sequence ID" value="PGH31045.1"/>
    <property type="molecule type" value="Genomic_DNA"/>
</dbReference>
<evidence type="ECO:0000313" key="2">
    <source>
        <dbReference type="EMBL" id="PGH31045.1"/>
    </source>
</evidence>
<protein>
    <submittedName>
        <fullName evidence="2">Uncharacterized protein</fullName>
    </submittedName>
</protein>
<name>A0A2B7ZBT3_9EURO</name>
<comment type="caution">
    <text evidence="2">The sequence shown here is derived from an EMBL/GenBank/DDBJ whole genome shotgun (WGS) entry which is preliminary data.</text>
</comment>
<accession>A0A2B7ZBT3</accession>
<organism evidence="2 3">
    <name type="scientific">[Emmonsia] crescens</name>
    <dbReference type="NCBI Taxonomy" id="73230"/>
    <lineage>
        <taxon>Eukaryota</taxon>
        <taxon>Fungi</taxon>
        <taxon>Dikarya</taxon>
        <taxon>Ascomycota</taxon>
        <taxon>Pezizomycotina</taxon>
        <taxon>Eurotiomycetes</taxon>
        <taxon>Eurotiomycetidae</taxon>
        <taxon>Onygenales</taxon>
        <taxon>Ajellomycetaceae</taxon>
        <taxon>Emergomyces</taxon>
    </lineage>
</organism>
<feature type="region of interest" description="Disordered" evidence="1">
    <location>
        <begin position="78"/>
        <end position="118"/>
    </location>
</feature>
<dbReference type="Proteomes" id="UP000226031">
    <property type="component" value="Unassembled WGS sequence"/>
</dbReference>
<dbReference type="AlphaFoldDB" id="A0A2B7ZBT3"/>
<gene>
    <name evidence="2" type="ORF">GX50_06203</name>
</gene>